<dbReference type="PANTHER" id="PTHR34818:SF1">
    <property type="entry name" value="PROTEIN BLI-3"/>
    <property type="match status" value="1"/>
</dbReference>
<dbReference type="KEGG" id="serw:FY030_00750"/>
<gene>
    <name evidence="3" type="ORF">FY030_00750</name>
</gene>
<feature type="region of interest" description="Disordered" evidence="1">
    <location>
        <begin position="1"/>
        <end position="20"/>
    </location>
</feature>
<proteinExistence type="predicted"/>
<dbReference type="InterPro" id="IPR052917">
    <property type="entry name" value="Stress-Dev_Protein"/>
</dbReference>
<dbReference type="RefSeq" id="WP_158059844.1">
    <property type="nucleotide sequence ID" value="NZ_CP044427.1"/>
</dbReference>
<evidence type="ECO:0000313" key="3">
    <source>
        <dbReference type="EMBL" id="QFG67446.1"/>
    </source>
</evidence>
<sequence length="178" mass="18894">MTQHQDRGTDDSVRVSDDPADVEKVRNLISDMDVAMLTTADSSSPDRRLISRPLSTQVAEDDGDVLFLVRGGSSVAADVRADPRVNVAYSSMKAWVSLTGTATLIEDRDLVEQLWSKGAAAFMEGGPGNPDNVVLKVSGDTAHYWGGESLVGTAVSTVKALTGRNKDDEGSSTVVELP</sequence>
<accession>A0A5J6V2G4</accession>
<dbReference type="Pfam" id="PF16242">
    <property type="entry name" value="Pyrid_ox_like"/>
    <property type="match status" value="1"/>
</dbReference>
<protein>
    <submittedName>
        <fullName evidence="3">Pyridoxamine 5'-phosphate oxidase</fullName>
    </submittedName>
</protein>
<reference evidence="3 4" key="1">
    <citation type="submission" date="2019-09" db="EMBL/GenBank/DDBJ databases">
        <title>Serinicoccus pratensis sp. nov., isolated from meadow soil.</title>
        <authorList>
            <person name="Zhang W."/>
        </authorList>
    </citation>
    <scope>NUCLEOTIDE SEQUENCE [LARGE SCALE GENOMIC DNA]</scope>
    <source>
        <strain evidence="3 4">W204</strain>
    </source>
</reference>
<name>A0A5J6V2G4_9MICO</name>
<dbReference type="EMBL" id="CP044427">
    <property type="protein sequence ID" value="QFG67446.1"/>
    <property type="molecule type" value="Genomic_DNA"/>
</dbReference>
<evidence type="ECO:0000256" key="1">
    <source>
        <dbReference type="SAM" id="MobiDB-lite"/>
    </source>
</evidence>
<dbReference type="SUPFAM" id="SSF50475">
    <property type="entry name" value="FMN-binding split barrel"/>
    <property type="match status" value="1"/>
</dbReference>
<feature type="domain" description="General stress protein FMN-binding split barrel" evidence="2">
    <location>
        <begin position="21"/>
        <end position="166"/>
    </location>
</feature>
<dbReference type="InterPro" id="IPR012349">
    <property type="entry name" value="Split_barrel_FMN-bd"/>
</dbReference>
<dbReference type="AlphaFoldDB" id="A0A5J6V2G4"/>
<dbReference type="Proteomes" id="UP000326546">
    <property type="component" value="Chromosome"/>
</dbReference>
<organism evidence="3 4">
    <name type="scientific">Ornithinimicrobium pratense</name>
    <dbReference type="NCBI Taxonomy" id="2593973"/>
    <lineage>
        <taxon>Bacteria</taxon>
        <taxon>Bacillati</taxon>
        <taxon>Actinomycetota</taxon>
        <taxon>Actinomycetes</taxon>
        <taxon>Micrococcales</taxon>
        <taxon>Ornithinimicrobiaceae</taxon>
        <taxon>Ornithinimicrobium</taxon>
    </lineage>
</organism>
<dbReference type="Gene3D" id="2.30.110.10">
    <property type="entry name" value="Electron Transport, Fmn-binding Protein, Chain A"/>
    <property type="match status" value="1"/>
</dbReference>
<dbReference type="InterPro" id="IPR038725">
    <property type="entry name" value="YdaG_split_barrel_FMN-bd"/>
</dbReference>
<evidence type="ECO:0000259" key="2">
    <source>
        <dbReference type="Pfam" id="PF16242"/>
    </source>
</evidence>
<evidence type="ECO:0000313" key="4">
    <source>
        <dbReference type="Proteomes" id="UP000326546"/>
    </source>
</evidence>
<dbReference type="PANTHER" id="PTHR34818">
    <property type="entry name" value="PROTEIN BLI-3"/>
    <property type="match status" value="1"/>
</dbReference>
<dbReference type="OrthoDB" id="1432662at2"/>
<keyword evidence="4" id="KW-1185">Reference proteome</keyword>